<dbReference type="Gene3D" id="3.10.250.10">
    <property type="entry name" value="SRCR-like domain"/>
    <property type="match status" value="1"/>
</dbReference>
<evidence type="ECO:0000256" key="2">
    <source>
        <dbReference type="PROSITE-ProRule" id="PRU00196"/>
    </source>
</evidence>
<dbReference type="InterPro" id="IPR001190">
    <property type="entry name" value="SRCR"/>
</dbReference>
<reference evidence="5 6" key="1">
    <citation type="submission" date="2018-04" db="EMBL/GenBank/DDBJ databases">
        <title>The genome of golden apple snail Pomacea canaliculata provides insight into stress tolerance and invasive adaptation.</title>
        <authorList>
            <person name="Liu C."/>
            <person name="Liu B."/>
            <person name="Ren Y."/>
            <person name="Zhang Y."/>
            <person name="Wang H."/>
            <person name="Li S."/>
            <person name="Jiang F."/>
            <person name="Yin L."/>
            <person name="Zhang G."/>
            <person name="Qian W."/>
            <person name="Fan W."/>
        </authorList>
    </citation>
    <scope>NUCLEOTIDE SEQUENCE [LARGE SCALE GENOMIC DNA]</scope>
    <source>
        <strain evidence="5">SZHN2017</strain>
        <tissue evidence="5">Muscle</tissue>
    </source>
</reference>
<sequence length="442" mass="48334">MEENENNSSVISNDTEQEGRTFEDLSGGSTSKMLVSPASVTEGSRALVQELLQQVDTEQELEEFCSMKSSVKVISLSSCNTSRKYLEVKEGRSDNEFTCTGLTAQEDVRWFFQNNISFCSPSPSLRSIKCLTRLTENRTSDTVSFATIDARENSDPNYIGTGTLTCQTATATISCPMDSVYPAENSSCQVQFEDNKVTAWCSVSKASQATLVGSYTMDVVPASSGYFSGMCNMTSYLPPEGRYSYYVIIMPGEVNVSATFIGSSIISRPIGTLYHNCPLYLNEGDTLNCSCFVNDLGNPPGVLRWNGTVSAKLEFKNLTKLQNGIQSVCSLTWNNTVYQSVSYTLLVDLAATTDEYGSGVGRIILDGVRCTGTEKSLLECNHKPLYQPECEDFQAGVICKETSTVSKPASATTTARPRRGKHQKNNHTKTGYTPIFSFVSLS</sequence>
<dbReference type="OrthoDB" id="6156774at2759"/>
<dbReference type="InterPro" id="IPR036772">
    <property type="entry name" value="SRCR-like_dom_sf"/>
</dbReference>
<comment type="caution">
    <text evidence="5">The sequence shown here is derived from an EMBL/GenBank/DDBJ whole genome shotgun (WGS) entry which is preliminary data.</text>
</comment>
<gene>
    <name evidence="5" type="ORF">C0Q70_12016</name>
</gene>
<dbReference type="STRING" id="400727.A0A2T7P0A9"/>
<evidence type="ECO:0000256" key="1">
    <source>
        <dbReference type="ARBA" id="ARBA00023157"/>
    </source>
</evidence>
<dbReference type="PROSITE" id="PS50287">
    <property type="entry name" value="SRCR_2"/>
    <property type="match status" value="1"/>
</dbReference>
<name>A0A2T7P0A9_POMCA</name>
<evidence type="ECO:0000256" key="3">
    <source>
        <dbReference type="SAM" id="MobiDB-lite"/>
    </source>
</evidence>
<accession>A0A2T7P0A9</accession>
<evidence type="ECO:0000313" key="6">
    <source>
        <dbReference type="Proteomes" id="UP000245119"/>
    </source>
</evidence>
<evidence type="ECO:0000259" key="4">
    <source>
        <dbReference type="PROSITE" id="PS50287"/>
    </source>
</evidence>
<feature type="domain" description="SRCR" evidence="4">
    <location>
        <begin position="279"/>
        <end position="400"/>
    </location>
</feature>
<evidence type="ECO:0000313" key="5">
    <source>
        <dbReference type="EMBL" id="PVD26868.1"/>
    </source>
</evidence>
<feature type="compositionally biased region" description="Polar residues" evidence="3">
    <location>
        <begin position="27"/>
        <end position="36"/>
    </location>
</feature>
<feature type="disulfide bond" evidence="2">
    <location>
        <begin position="370"/>
        <end position="380"/>
    </location>
</feature>
<dbReference type="SUPFAM" id="SSF56487">
    <property type="entry name" value="SRCR-like"/>
    <property type="match status" value="1"/>
</dbReference>
<keyword evidence="6" id="KW-1185">Reference proteome</keyword>
<comment type="caution">
    <text evidence="2">Lacks conserved residue(s) required for the propagation of feature annotation.</text>
</comment>
<organism evidence="5 6">
    <name type="scientific">Pomacea canaliculata</name>
    <name type="common">Golden apple snail</name>
    <dbReference type="NCBI Taxonomy" id="400727"/>
    <lineage>
        <taxon>Eukaryota</taxon>
        <taxon>Metazoa</taxon>
        <taxon>Spiralia</taxon>
        <taxon>Lophotrochozoa</taxon>
        <taxon>Mollusca</taxon>
        <taxon>Gastropoda</taxon>
        <taxon>Caenogastropoda</taxon>
        <taxon>Architaenioglossa</taxon>
        <taxon>Ampullarioidea</taxon>
        <taxon>Ampullariidae</taxon>
        <taxon>Pomacea</taxon>
    </lineage>
</organism>
<protein>
    <recommendedName>
        <fullName evidence="4">SRCR domain-containing protein</fullName>
    </recommendedName>
</protein>
<keyword evidence="1 2" id="KW-1015">Disulfide bond</keyword>
<dbReference type="Proteomes" id="UP000245119">
    <property type="component" value="Linkage Group LG7"/>
</dbReference>
<dbReference type="Pfam" id="PF00530">
    <property type="entry name" value="SRCR"/>
    <property type="match status" value="1"/>
</dbReference>
<dbReference type="SMART" id="SM00202">
    <property type="entry name" value="SR"/>
    <property type="match status" value="1"/>
</dbReference>
<feature type="region of interest" description="Disordered" evidence="3">
    <location>
        <begin position="1"/>
        <end position="36"/>
    </location>
</feature>
<feature type="compositionally biased region" description="Basic residues" evidence="3">
    <location>
        <begin position="416"/>
        <end position="427"/>
    </location>
</feature>
<proteinExistence type="predicted"/>
<dbReference type="EMBL" id="PZQS01000007">
    <property type="protein sequence ID" value="PVD26868.1"/>
    <property type="molecule type" value="Genomic_DNA"/>
</dbReference>
<feature type="region of interest" description="Disordered" evidence="3">
    <location>
        <begin position="408"/>
        <end position="431"/>
    </location>
</feature>
<dbReference type="AlphaFoldDB" id="A0A2T7P0A9"/>
<dbReference type="GO" id="GO:0016020">
    <property type="term" value="C:membrane"/>
    <property type="evidence" value="ECO:0007669"/>
    <property type="project" value="InterPro"/>
</dbReference>